<name>A0A2P2NRI5_RHIMU</name>
<sequence length="54" mass="6051">MQIIPVFPKIEKYSNIIPCSNIKETLEIDIVHVKMTSKPDPGNKKSKGCTSFDS</sequence>
<dbReference type="EMBL" id="GGEC01064615">
    <property type="protein sequence ID" value="MBX45099.1"/>
    <property type="molecule type" value="Transcribed_RNA"/>
</dbReference>
<dbReference type="AlphaFoldDB" id="A0A2P2NRI5"/>
<evidence type="ECO:0000313" key="1">
    <source>
        <dbReference type="EMBL" id="MBX45099.1"/>
    </source>
</evidence>
<organism evidence="1">
    <name type="scientific">Rhizophora mucronata</name>
    <name type="common">Asiatic mangrove</name>
    <dbReference type="NCBI Taxonomy" id="61149"/>
    <lineage>
        <taxon>Eukaryota</taxon>
        <taxon>Viridiplantae</taxon>
        <taxon>Streptophyta</taxon>
        <taxon>Embryophyta</taxon>
        <taxon>Tracheophyta</taxon>
        <taxon>Spermatophyta</taxon>
        <taxon>Magnoliopsida</taxon>
        <taxon>eudicotyledons</taxon>
        <taxon>Gunneridae</taxon>
        <taxon>Pentapetalae</taxon>
        <taxon>rosids</taxon>
        <taxon>fabids</taxon>
        <taxon>Malpighiales</taxon>
        <taxon>Rhizophoraceae</taxon>
        <taxon>Rhizophora</taxon>
    </lineage>
</organism>
<proteinExistence type="predicted"/>
<accession>A0A2P2NRI5</accession>
<protein>
    <submittedName>
        <fullName evidence="1">Uncharacterized protein</fullName>
    </submittedName>
</protein>
<reference evidence="1" key="1">
    <citation type="submission" date="2018-02" db="EMBL/GenBank/DDBJ databases">
        <title>Rhizophora mucronata_Transcriptome.</title>
        <authorList>
            <person name="Meera S.P."/>
            <person name="Sreeshan A."/>
            <person name="Augustine A."/>
        </authorList>
    </citation>
    <scope>NUCLEOTIDE SEQUENCE</scope>
    <source>
        <tissue evidence="1">Leaf</tissue>
    </source>
</reference>